<dbReference type="SUPFAM" id="SSF51338">
    <property type="entry name" value="Composite domain of metallo-dependent hydrolases"/>
    <property type="match status" value="1"/>
</dbReference>
<dbReference type="PANTHER" id="PTHR43135:SF3">
    <property type="entry name" value="ALPHA-D-RIBOSE 1-METHYLPHOSPHONATE 5-TRIPHOSPHATE DIPHOSPHATASE"/>
    <property type="match status" value="1"/>
</dbReference>
<reference evidence="2 3" key="1">
    <citation type="submission" date="2023-07" db="EMBL/GenBank/DDBJ databases">
        <title>Genomic Encyclopedia of Type Strains, Phase IV (KMG-IV): sequencing the most valuable type-strain genomes for metagenomic binning, comparative biology and taxonomic classification.</title>
        <authorList>
            <person name="Goeker M."/>
        </authorList>
    </citation>
    <scope>NUCLEOTIDE SEQUENCE [LARGE SCALE GENOMIC DNA]</scope>
    <source>
        <strain evidence="2 3">DSM 17723</strain>
    </source>
</reference>
<dbReference type="InterPro" id="IPR006680">
    <property type="entry name" value="Amidohydro-rel"/>
</dbReference>
<accession>A0ABT9Z8D9</accession>
<name>A0ABT9Z8D9_9BACI</name>
<gene>
    <name evidence="2" type="ORF">J2S02_004919</name>
</gene>
<dbReference type="PANTHER" id="PTHR43135">
    <property type="entry name" value="ALPHA-D-RIBOSE 1-METHYLPHOSPHONATE 5-TRIPHOSPHATE DIPHOSPHATASE"/>
    <property type="match status" value="1"/>
</dbReference>
<proteinExistence type="predicted"/>
<dbReference type="CDD" id="cd01309">
    <property type="entry name" value="Met_dep_hydrolase_C"/>
    <property type="match status" value="1"/>
</dbReference>
<keyword evidence="3" id="KW-1185">Reference proteome</keyword>
<dbReference type="InterPro" id="IPR032466">
    <property type="entry name" value="Metal_Hydrolase"/>
</dbReference>
<dbReference type="SUPFAM" id="SSF51556">
    <property type="entry name" value="Metallo-dependent hydrolases"/>
    <property type="match status" value="1"/>
</dbReference>
<comment type="caution">
    <text evidence="2">The sequence shown here is derived from an EMBL/GenBank/DDBJ whole genome shotgun (WGS) entry which is preliminary data.</text>
</comment>
<organism evidence="2 3">
    <name type="scientific">Metabacillus niabensis</name>
    <dbReference type="NCBI Taxonomy" id="324854"/>
    <lineage>
        <taxon>Bacteria</taxon>
        <taxon>Bacillati</taxon>
        <taxon>Bacillota</taxon>
        <taxon>Bacilli</taxon>
        <taxon>Bacillales</taxon>
        <taxon>Bacillaceae</taxon>
        <taxon>Metabacillus</taxon>
    </lineage>
</organism>
<dbReference type="RefSeq" id="WP_174879242.1">
    <property type="nucleotide sequence ID" value="NZ_CADEPK010000011.1"/>
</dbReference>
<evidence type="ECO:0000259" key="1">
    <source>
        <dbReference type="Pfam" id="PF01979"/>
    </source>
</evidence>
<evidence type="ECO:0000313" key="3">
    <source>
        <dbReference type="Proteomes" id="UP001232245"/>
    </source>
</evidence>
<dbReference type="InterPro" id="IPR011059">
    <property type="entry name" value="Metal-dep_hydrolase_composite"/>
</dbReference>
<dbReference type="Pfam" id="PF01979">
    <property type="entry name" value="Amidohydro_1"/>
    <property type="match status" value="1"/>
</dbReference>
<dbReference type="Proteomes" id="UP001232245">
    <property type="component" value="Unassembled WGS sequence"/>
</dbReference>
<dbReference type="InterPro" id="IPR051781">
    <property type="entry name" value="Metallo-dep_Hydrolase"/>
</dbReference>
<dbReference type="EMBL" id="JAUSTZ010000024">
    <property type="protein sequence ID" value="MDQ0228534.1"/>
    <property type="molecule type" value="Genomic_DNA"/>
</dbReference>
<evidence type="ECO:0000313" key="2">
    <source>
        <dbReference type="EMBL" id="MDQ0228534.1"/>
    </source>
</evidence>
<sequence length="375" mass="42005">MKKTYLFKQATVYPVTANVLYDTDVLVENGKIIAIENNIDATTEMKVIPCKDHFLFPGFIDVHTHIGLYDEGTGWAGNDANETIEPLTPHIRALDGVHPLDPAFTDAIKYGITTCHIMPGSANVIGGTTSVIKTFGKNVSKMLLKETAGLKIALGENPKRMHSHGNKESITRMGIMGMLREAFYKAKYSDDFEDFRIIPLKKALSREIPVRIHAHRADDIMSAIRFAEEFNLDYRIEHCTEGHLIADELVGKQVKVCIGPTLTRKSKIELKNKSWTTYQALSEKGVEVSITTDHPYTPIQYLNICASIAVREGFDEQKALEGITIAAARNLKVENRIGSIEVGKDADLVLWNYHPFHYFAKPQLTMINGEIVYQI</sequence>
<dbReference type="Gene3D" id="3.20.20.140">
    <property type="entry name" value="Metal-dependent hydrolases"/>
    <property type="match status" value="1"/>
</dbReference>
<protein>
    <submittedName>
        <fullName evidence="2">Imidazolonepropionase-like amidohydrolase</fullName>
    </submittedName>
</protein>
<feature type="domain" description="Amidohydrolase-related" evidence="1">
    <location>
        <begin position="54"/>
        <end position="372"/>
    </location>
</feature>